<dbReference type="Gene3D" id="1.10.287.130">
    <property type="match status" value="1"/>
</dbReference>
<dbReference type="InterPro" id="IPR003661">
    <property type="entry name" value="HisK_dim/P_dom"/>
</dbReference>
<dbReference type="PROSITE" id="PS50113">
    <property type="entry name" value="PAC"/>
    <property type="match status" value="1"/>
</dbReference>
<comment type="caution">
    <text evidence="13">The sequence shown here is derived from an EMBL/GenBank/DDBJ whole genome shotgun (WGS) entry which is preliminary data.</text>
</comment>
<feature type="domain" description="Histidine kinase" evidence="10">
    <location>
        <begin position="492"/>
        <end position="750"/>
    </location>
</feature>
<evidence type="ECO:0000256" key="6">
    <source>
        <dbReference type="ARBA" id="ARBA00022777"/>
    </source>
</evidence>
<accession>A0ABR8G3H9</accession>
<dbReference type="SMART" id="SM00388">
    <property type="entry name" value="HisKA"/>
    <property type="match status" value="1"/>
</dbReference>
<dbReference type="InterPro" id="IPR003018">
    <property type="entry name" value="GAF"/>
</dbReference>
<dbReference type="Gene3D" id="2.10.70.100">
    <property type="match status" value="1"/>
</dbReference>
<feature type="domain" description="Phytochrome chromophore attachment site" evidence="9">
    <location>
        <begin position="322"/>
        <end position="458"/>
    </location>
</feature>
<dbReference type="InterPro" id="IPR036890">
    <property type="entry name" value="HATPase_C_sf"/>
</dbReference>
<evidence type="ECO:0000256" key="1">
    <source>
        <dbReference type="ARBA" id="ARBA00000085"/>
    </source>
</evidence>
<feature type="domain" description="PAC" evidence="12">
    <location>
        <begin position="250"/>
        <end position="302"/>
    </location>
</feature>
<dbReference type="Pfam" id="PF08447">
    <property type="entry name" value="PAS_3"/>
    <property type="match status" value="1"/>
</dbReference>
<dbReference type="InterPro" id="IPR016132">
    <property type="entry name" value="Phyto_chromo_attachment"/>
</dbReference>
<protein>
    <recommendedName>
        <fullName evidence="3">histidine kinase</fullName>
        <ecNumber evidence="3">2.7.13.3</ecNumber>
    </recommendedName>
</protein>
<dbReference type="PRINTS" id="PR00344">
    <property type="entry name" value="BCTRLSENSOR"/>
</dbReference>
<evidence type="ECO:0000256" key="4">
    <source>
        <dbReference type="ARBA" id="ARBA00022553"/>
    </source>
</evidence>
<dbReference type="Gene3D" id="3.30.450.40">
    <property type="match status" value="2"/>
</dbReference>
<dbReference type="Gene3D" id="3.30.450.20">
    <property type="entry name" value="PAS domain"/>
    <property type="match status" value="1"/>
</dbReference>
<dbReference type="SMART" id="SM00387">
    <property type="entry name" value="HATPase_c"/>
    <property type="match status" value="1"/>
</dbReference>
<evidence type="ECO:0000313" key="14">
    <source>
        <dbReference type="Proteomes" id="UP000603457"/>
    </source>
</evidence>
<dbReference type="CDD" id="cd00130">
    <property type="entry name" value="PAS"/>
    <property type="match status" value="1"/>
</dbReference>
<dbReference type="InterPro" id="IPR036097">
    <property type="entry name" value="HisK_dim/P_sf"/>
</dbReference>
<dbReference type="Pfam" id="PF01590">
    <property type="entry name" value="GAF"/>
    <property type="match status" value="2"/>
</dbReference>
<dbReference type="EC" id="2.7.13.3" evidence="3"/>
<gene>
    <name evidence="13" type="ORF">H6G74_26380</name>
</gene>
<dbReference type="InterPro" id="IPR001610">
    <property type="entry name" value="PAC"/>
</dbReference>
<dbReference type="InterPro" id="IPR035965">
    <property type="entry name" value="PAS-like_dom_sf"/>
</dbReference>
<dbReference type="Pfam" id="PF00512">
    <property type="entry name" value="HisKA"/>
    <property type="match status" value="1"/>
</dbReference>
<dbReference type="PROSITE" id="PS50046">
    <property type="entry name" value="PHYTOCHROME_2"/>
    <property type="match status" value="1"/>
</dbReference>
<dbReference type="InterPro" id="IPR000700">
    <property type="entry name" value="PAS-assoc_C"/>
</dbReference>
<dbReference type="RefSeq" id="WP_190970452.1">
    <property type="nucleotide sequence ID" value="NZ_JACJTB010000051.1"/>
</dbReference>
<proteinExistence type="inferred from homology"/>
<dbReference type="PANTHER" id="PTHR43304">
    <property type="entry name" value="PHYTOCHROME-LIKE PROTEIN CPH1"/>
    <property type="match status" value="1"/>
</dbReference>
<dbReference type="SUPFAM" id="SSF55874">
    <property type="entry name" value="ATPase domain of HSP90 chaperone/DNA topoisomerase II/histidine kinase"/>
    <property type="match status" value="1"/>
</dbReference>
<keyword evidence="4" id="KW-0597">Phosphoprotein</keyword>
<dbReference type="SMART" id="SM00065">
    <property type="entry name" value="GAF"/>
    <property type="match status" value="2"/>
</dbReference>
<evidence type="ECO:0000256" key="8">
    <source>
        <dbReference type="SAM" id="MobiDB-lite"/>
    </source>
</evidence>
<dbReference type="InterPro" id="IPR005467">
    <property type="entry name" value="His_kinase_dom"/>
</dbReference>
<dbReference type="InterPro" id="IPR013655">
    <property type="entry name" value="PAS_fold_3"/>
</dbReference>
<evidence type="ECO:0000259" key="11">
    <source>
        <dbReference type="PROSITE" id="PS50112"/>
    </source>
</evidence>
<comment type="catalytic activity">
    <reaction evidence="1">
        <text>ATP + protein L-histidine = ADP + protein N-phospho-L-histidine.</text>
        <dbReference type="EC" id="2.7.13.3"/>
    </reaction>
</comment>
<evidence type="ECO:0000259" key="10">
    <source>
        <dbReference type="PROSITE" id="PS50109"/>
    </source>
</evidence>
<feature type="domain" description="PAS" evidence="11">
    <location>
        <begin position="176"/>
        <end position="247"/>
    </location>
</feature>
<dbReference type="PROSITE" id="PS50112">
    <property type="entry name" value="PAS"/>
    <property type="match status" value="1"/>
</dbReference>
<dbReference type="InterPro" id="IPR003594">
    <property type="entry name" value="HATPase_dom"/>
</dbReference>
<evidence type="ECO:0000256" key="3">
    <source>
        <dbReference type="ARBA" id="ARBA00012438"/>
    </source>
</evidence>
<comment type="similarity">
    <text evidence="2">In the N-terminal section; belongs to the phytochrome family.</text>
</comment>
<evidence type="ECO:0000313" key="13">
    <source>
        <dbReference type="EMBL" id="MBD2597825.1"/>
    </source>
</evidence>
<sequence length="754" mass="85258">MQPESYHQEQARLEALRRYQILDTEPEPAYDHLAQLAAFICGTSIALVNFIDENRQWFKAKLGIDVAEMPRNVGLSYLCLERQNIVVINDTLQDEQYAANPAVTGYPYIRFYAGVPLVSPDGQILGTLCAIDPKPRELNQQQIEALSALGSQVVSQLELRRHLVKKQQTEEFLRESDQRLKLALQAAKLGSWQLDLKTSELSTSSQCYVNFGLSPEVEFTYSKLLECIHPDDRSYMQECVREAIEHHGDYEAEYRCIWPDNSIHWILARGTVIYDGDNQPIRMIGVTLDVTERKQAEEELKKQHLRSQLFAEITLKIRESLQLEEILQTTVKEVQKLLQADRVLIFRLCPDGSGTVVQEAVLSGWPVVLGQNILDPCFQQNYVEKYRQGRISTIFDIATADIQDCHKEFLQQFGVQANLVVPIFIRDGIWGLLIAHQCAHPRHWNNFETELLLQLANQIGIALSQAQLLEQETRHVQELARSNSELEQFAYVASHDLQEPLRMVTSYLQLLERKYSSQLDATADQFINYAVDGARRMQNLINDLLNYSRVTTRGQPFVEVDCGQILEQAIANLKFAIEDSSAEITYDHLPTITADPIQLTQVFQNLIANAIKFRRDIPPRIHVSALRADEGDGRQGGQGGQGGNVDKDVSSPLSPPSPLSPSSLPIPHSPLPTPHEWLFSVSDNGIGLETHYAERIFVIFQRLHGRSKYPGTGIGLAICKKIIERHGGRIWVESEPGQGSNFYFTIPDQAGQLS</sequence>
<dbReference type="PROSITE" id="PS50109">
    <property type="entry name" value="HIS_KIN"/>
    <property type="match status" value="1"/>
</dbReference>
<dbReference type="Pfam" id="PF02518">
    <property type="entry name" value="HATPase_c"/>
    <property type="match status" value="1"/>
</dbReference>
<evidence type="ECO:0000256" key="7">
    <source>
        <dbReference type="ARBA" id="ARBA00023012"/>
    </source>
</evidence>
<feature type="compositionally biased region" description="Gly residues" evidence="8">
    <location>
        <begin position="634"/>
        <end position="643"/>
    </location>
</feature>
<keyword evidence="5" id="KW-0808">Transferase</keyword>
<dbReference type="InterPro" id="IPR004358">
    <property type="entry name" value="Sig_transdc_His_kin-like_C"/>
</dbReference>
<evidence type="ECO:0000259" key="12">
    <source>
        <dbReference type="PROSITE" id="PS50113"/>
    </source>
</evidence>
<keyword evidence="14" id="KW-1185">Reference proteome</keyword>
<dbReference type="SUPFAM" id="SSF55781">
    <property type="entry name" value="GAF domain-like"/>
    <property type="match status" value="2"/>
</dbReference>
<evidence type="ECO:0000256" key="5">
    <source>
        <dbReference type="ARBA" id="ARBA00022679"/>
    </source>
</evidence>
<dbReference type="InterPro" id="IPR029016">
    <property type="entry name" value="GAF-like_dom_sf"/>
</dbReference>
<dbReference type="SUPFAM" id="SSF47384">
    <property type="entry name" value="Homodimeric domain of signal transducing histidine kinase"/>
    <property type="match status" value="1"/>
</dbReference>
<reference evidence="13 14" key="1">
    <citation type="journal article" date="2020" name="ISME J.">
        <title>Comparative genomics reveals insights into cyanobacterial evolution and habitat adaptation.</title>
        <authorList>
            <person name="Chen M.Y."/>
            <person name="Teng W.K."/>
            <person name="Zhao L."/>
            <person name="Hu C.X."/>
            <person name="Zhou Y.K."/>
            <person name="Han B.P."/>
            <person name="Song L.R."/>
            <person name="Shu W.S."/>
        </authorList>
    </citation>
    <scope>NUCLEOTIDE SEQUENCE [LARGE SCALE GENOMIC DNA]</scope>
    <source>
        <strain evidence="13 14">FACHB-130</strain>
    </source>
</reference>
<keyword evidence="6" id="KW-0418">Kinase</keyword>
<evidence type="ECO:0000259" key="9">
    <source>
        <dbReference type="PROSITE" id="PS50046"/>
    </source>
</evidence>
<dbReference type="EMBL" id="JACJTB010000051">
    <property type="protein sequence ID" value="MBD2597825.1"/>
    <property type="molecule type" value="Genomic_DNA"/>
</dbReference>
<name>A0ABR8G3H9_9NOSO</name>
<dbReference type="NCBIfam" id="TIGR00229">
    <property type="entry name" value="sensory_box"/>
    <property type="match status" value="1"/>
</dbReference>
<dbReference type="InterPro" id="IPR052162">
    <property type="entry name" value="Sensor_kinase/Photoreceptor"/>
</dbReference>
<dbReference type="CDD" id="cd00082">
    <property type="entry name" value="HisKA"/>
    <property type="match status" value="1"/>
</dbReference>
<organism evidence="13 14">
    <name type="scientific">Nostoc spongiaeforme FACHB-130</name>
    <dbReference type="NCBI Taxonomy" id="1357510"/>
    <lineage>
        <taxon>Bacteria</taxon>
        <taxon>Bacillati</taxon>
        <taxon>Cyanobacteriota</taxon>
        <taxon>Cyanophyceae</taxon>
        <taxon>Nostocales</taxon>
        <taxon>Nostocaceae</taxon>
        <taxon>Nostoc</taxon>
    </lineage>
</organism>
<evidence type="ECO:0000256" key="2">
    <source>
        <dbReference type="ARBA" id="ARBA00006402"/>
    </source>
</evidence>
<dbReference type="InterPro" id="IPR000014">
    <property type="entry name" value="PAS"/>
</dbReference>
<dbReference type="Gene3D" id="3.30.565.10">
    <property type="entry name" value="Histidine kinase-like ATPase, C-terminal domain"/>
    <property type="match status" value="1"/>
</dbReference>
<dbReference type="SMART" id="SM00086">
    <property type="entry name" value="PAC"/>
    <property type="match status" value="1"/>
</dbReference>
<dbReference type="SUPFAM" id="SSF55785">
    <property type="entry name" value="PYP-like sensor domain (PAS domain)"/>
    <property type="match status" value="1"/>
</dbReference>
<dbReference type="Proteomes" id="UP000603457">
    <property type="component" value="Unassembled WGS sequence"/>
</dbReference>
<dbReference type="PANTHER" id="PTHR43304:SF1">
    <property type="entry name" value="PAC DOMAIN-CONTAINING PROTEIN"/>
    <property type="match status" value="1"/>
</dbReference>
<keyword evidence="7" id="KW-0902">Two-component regulatory system</keyword>
<feature type="region of interest" description="Disordered" evidence="8">
    <location>
        <begin position="626"/>
        <end position="667"/>
    </location>
</feature>